<sequence length="74" mass="8377">MKQCANHIRSRHRSVNVEEKPPIINLPSTREAILGVVIRRTGFANRTTACTWAVPVEAKLKVRWVSTGLPEQRT</sequence>
<evidence type="ECO:0000313" key="1">
    <source>
        <dbReference type="EMBL" id="TWU09781.1"/>
    </source>
</evidence>
<organism evidence="1 2">
    <name type="scientific">Allorhodopirellula heiligendammensis</name>
    <dbReference type="NCBI Taxonomy" id="2714739"/>
    <lineage>
        <taxon>Bacteria</taxon>
        <taxon>Pseudomonadati</taxon>
        <taxon>Planctomycetota</taxon>
        <taxon>Planctomycetia</taxon>
        <taxon>Pirellulales</taxon>
        <taxon>Pirellulaceae</taxon>
        <taxon>Allorhodopirellula</taxon>
    </lineage>
</organism>
<name>A0A5C6BE79_9BACT</name>
<keyword evidence="2" id="KW-1185">Reference proteome</keyword>
<gene>
    <name evidence="1" type="ORF">Poly21_55260</name>
</gene>
<comment type="caution">
    <text evidence="1">The sequence shown here is derived from an EMBL/GenBank/DDBJ whole genome shotgun (WGS) entry which is preliminary data.</text>
</comment>
<evidence type="ECO:0000313" key="2">
    <source>
        <dbReference type="Proteomes" id="UP000319908"/>
    </source>
</evidence>
<reference evidence="1 2" key="1">
    <citation type="journal article" date="2020" name="Antonie Van Leeuwenhoek">
        <title>Rhodopirellula heiligendammensis sp. nov., Rhodopirellula pilleata sp. nov., and Rhodopirellula solitaria sp. nov. isolated from natural or artificial marine surfaces in Northern Germany and California, USA, and emended description of the genus Rhodopirellula.</title>
        <authorList>
            <person name="Kallscheuer N."/>
            <person name="Wiegand S."/>
            <person name="Jogler M."/>
            <person name="Boedeker C."/>
            <person name="Peeters S.H."/>
            <person name="Rast P."/>
            <person name="Heuer A."/>
            <person name="Jetten M.S.M."/>
            <person name="Rohde M."/>
            <person name="Jogler C."/>
        </authorList>
    </citation>
    <scope>NUCLEOTIDE SEQUENCE [LARGE SCALE GENOMIC DNA]</scope>
    <source>
        <strain evidence="1 2">Poly21</strain>
    </source>
</reference>
<dbReference type="AlphaFoldDB" id="A0A5C6BE79"/>
<protein>
    <submittedName>
        <fullName evidence="1">Uncharacterized protein</fullName>
    </submittedName>
</protein>
<dbReference type="Proteomes" id="UP000319908">
    <property type="component" value="Unassembled WGS sequence"/>
</dbReference>
<proteinExistence type="predicted"/>
<dbReference type="EMBL" id="SJPU01000008">
    <property type="protein sequence ID" value="TWU09781.1"/>
    <property type="molecule type" value="Genomic_DNA"/>
</dbReference>
<accession>A0A5C6BE79</accession>